<comment type="similarity">
    <text evidence="3">Belongs to the TVP38/TMEM64 family.</text>
</comment>
<evidence type="ECO:0000256" key="10">
    <source>
        <dbReference type="SAM" id="MobiDB-lite"/>
    </source>
</evidence>
<feature type="transmembrane region" description="Helical" evidence="11">
    <location>
        <begin position="296"/>
        <end position="315"/>
    </location>
</feature>
<accession>A0A5C2RTP7</accession>
<organism evidence="13 14">
    <name type="scientific">Lentinus tigrinus ALCF2SS1-6</name>
    <dbReference type="NCBI Taxonomy" id="1328759"/>
    <lineage>
        <taxon>Eukaryota</taxon>
        <taxon>Fungi</taxon>
        <taxon>Dikarya</taxon>
        <taxon>Basidiomycota</taxon>
        <taxon>Agaricomycotina</taxon>
        <taxon>Agaricomycetes</taxon>
        <taxon>Polyporales</taxon>
        <taxon>Polyporaceae</taxon>
        <taxon>Lentinus</taxon>
    </lineage>
</organism>
<dbReference type="InterPro" id="IPR051076">
    <property type="entry name" value="Golgi_membrane_TVP38/TMEM64"/>
</dbReference>
<name>A0A5C2RTP7_9APHY</name>
<evidence type="ECO:0000313" key="13">
    <source>
        <dbReference type="EMBL" id="RPD55043.1"/>
    </source>
</evidence>
<feature type="region of interest" description="Disordered" evidence="10">
    <location>
        <begin position="64"/>
        <end position="83"/>
    </location>
</feature>
<evidence type="ECO:0000259" key="12">
    <source>
        <dbReference type="Pfam" id="PF09335"/>
    </source>
</evidence>
<evidence type="ECO:0000256" key="8">
    <source>
        <dbReference type="ARBA" id="ARBA00023034"/>
    </source>
</evidence>
<evidence type="ECO:0000256" key="1">
    <source>
        <dbReference type="ARBA" id="ARBA00002978"/>
    </source>
</evidence>
<feature type="transmembrane region" description="Helical" evidence="11">
    <location>
        <begin position="110"/>
        <end position="128"/>
    </location>
</feature>
<protein>
    <recommendedName>
        <fullName evidence="4">Golgi apparatus membrane protein TVP38</fullName>
    </recommendedName>
    <alternativeName>
        <fullName evidence="5">Golgi apparatus membrane protein tvp38</fullName>
    </alternativeName>
</protein>
<keyword evidence="9 11" id="KW-0472">Membrane</keyword>
<comment type="function">
    <text evidence="1">Golgi membrane protein involved in vesicular trafficking and spindle migration.</text>
</comment>
<dbReference type="GO" id="GO:0000139">
    <property type="term" value="C:Golgi membrane"/>
    <property type="evidence" value="ECO:0007669"/>
    <property type="project" value="UniProtKB-SubCell"/>
</dbReference>
<dbReference type="PANTHER" id="PTHR47549:SF2">
    <property type="entry name" value="GOLGI APPARATUS MEMBRANE PROTEIN TVP38"/>
    <property type="match status" value="1"/>
</dbReference>
<feature type="region of interest" description="Disordered" evidence="10">
    <location>
        <begin position="1"/>
        <end position="58"/>
    </location>
</feature>
<dbReference type="EMBL" id="ML122299">
    <property type="protein sequence ID" value="RPD55043.1"/>
    <property type="molecule type" value="Genomic_DNA"/>
</dbReference>
<evidence type="ECO:0000313" key="14">
    <source>
        <dbReference type="Proteomes" id="UP000313359"/>
    </source>
</evidence>
<reference evidence="13" key="1">
    <citation type="journal article" date="2018" name="Genome Biol. Evol.">
        <title>Genomics and development of Lentinus tigrinus, a white-rot wood-decaying mushroom with dimorphic fruiting bodies.</title>
        <authorList>
            <person name="Wu B."/>
            <person name="Xu Z."/>
            <person name="Knudson A."/>
            <person name="Carlson A."/>
            <person name="Chen N."/>
            <person name="Kovaka S."/>
            <person name="LaButti K."/>
            <person name="Lipzen A."/>
            <person name="Pennachio C."/>
            <person name="Riley R."/>
            <person name="Schakwitz W."/>
            <person name="Umezawa K."/>
            <person name="Ohm R.A."/>
            <person name="Grigoriev I.V."/>
            <person name="Nagy L.G."/>
            <person name="Gibbons J."/>
            <person name="Hibbett D."/>
        </authorList>
    </citation>
    <scope>NUCLEOTIDE SEQUENCE [LARGE SCALE GENOMIC DNA]</scope>
    <source>
        <strain evidence="13">ALCF2SS1-6</strain>
    </source>
</reference>
<evidence type="ECO:0000256" key="4">
    <source>
        <dbReference type="ARBA" id="ARBA00013533"/>
    </source>
</evidence>
<dbReference type="OrthoDB" id="166803at2759"/>
<keyword evidence="8" id="KW-0333">Golgi apparatus</keyword>
<feature type="domain" description="VTT" evidence="12">
    <location>
        <begin position="168"/>
        <end position="282"/>
    </location>
</feature>
<keyword evidence="7 11" id="KW-1133">Transmembrane helix</keyword>
<evidence type="ECO:0000256" key="11">
    <source>
        <dbReference type="SAM" id="Phobius"/>
    </source>
</evidence>
<comment type="subcellular location">
    <subcellularLocation>
        <location evidence="2">Golgi apparatus membrane</location>
        <topology evidence="2">Multi-pass membrane protein</topology>
    </subcellularLocation>
</comment>
<feature type="compositionally biased region" description="Polar residues" evidence="10">
    <location>
        <begin position="10"/>
        <end position="22"/>
    </location>
</feature>
<gene>
    <name evidence="13" type="ORF">L227DRAFT_510658</name>
</gene>
<sequence>MIDADDLHSASLSYSSPITQRHQYPPTYAAATDTQEDETAPPPPFSERARPEDDDNVNKDADAAVSVREIMRTPSPTPTEARVLSEKTRTFDWKRLRQLLHWRRFTTKRVTLIAGVSIIAFTIVFLVYQSRIEDALLPFSDWLRDTPGAWVIPIAIMFVISFPPLFGHELVGFLCGDVWGVWLGFAIFAAGTVLGELGNFYAFKWFCGARGRKLEEKQLKYGLYAQVVREGGLKVPVIMRFSLIPSHFTTAIFSTCGMNVFIFLASAILSLPKQLAVVYIGVSQNNSGTRDSAKGIKAGVIIGTLIVTIFAMRYINKKVDEVKHRVVYARRKARYVRRPHLPFPSPFLECSAHCTFLHIRPLLSFAPWLVRTAASHQTSKGSRSSAHRRLRRTSIRVRVRVSTRGVDGRRRRSQQRHDARRNHVARKTALPSPSCPRPVPAAPPAHR</sequence>
<feature type="compositionally biased region" description="Basic and acidic residues" evidence="10">
    <location>
        <begin position="47"/>
        <end position="58"/>
    </location>
</feature>
<proteinExistence type="inferred from homology"/>
<feature type="transmembrane region" description="Helical" evidence="11">
    <location>
        <begin position="149"/>
        <end position="167"/>
    </location>
</feature>
<feature type="compositionally biased region" description="Pro residues" evidence="10">
    <location>
        <begin position="433"/>
        <end position="447"/>
    </location>
</feature>
<evidence type="ECO:0000256" key="6">
    <source>
        <dbReference type="ARBA" id="ARBA00022692"/>
    </source>
</evidence>
<dbReference type="InterPro" id="IPR032816">
    <property type="entry name" value="VTT_dom"/>
</dbReference>
<evidence type="ECO:0000256" key="2">
    <source>
        <dbReference type="ARBA" id="ARBA00004653"/>
    </source>
</evidence>
<keyword evidence="6 11" id="KW-0812">Transmembrane</keyword>
<evidence type="ECO:0000256" key="3">
    <source>
        <dbReference type="ARBA" id="ARBA00008640"/>
    </source>
</evidence>
<dbReference type="STRING" id="1328759.A0A5C2RTP7"/>
<dbReference type="Pfam" id="PF09335">
    <property type="entry name" value="VTT_dom"/>
    <property type="match status" value="1"/>
</dbReference>
<dbReference type="AlphaFoldDB" id="A0A5C2RTP7"/>
<keyword evidence="14" id="KW-1185">Reference proteome</keyword>
<feature type="compositionally biased region" description="Basic residues" evidence="10">
    <location>
        <begin position="409"/>
        <end position="426"/>
    </location>
</feature>
<evidence type="ECO:0000256" key="5">
    <source>
        <dbReference type="ARBA" id="ARBA00020673"/>
    </source>
</evidence>
<feature type="transmembrane region" description="Helical" evidence="11">
    <location>
        <begin position="179"/>
        <end position="203"/>
    </location>
</feature>
<feature type="region of interest" description="Disordered" evidence="10">
    <location>
        <begin position="401"/>
        <end position="447"/>
    </location>
</feature>
<evidence type="ECO:0000256" key="9">
    <source>
        <dbReference type="ARBA" id="ARBA00023136"/>
    </source>
</evidence>
<evidence type="ECO:0000256" key="7">
    <source>
        <dbReference type="ARBA" id="ARBA00022989"/>
    </source>
</evidence>
<dbReference type="PANTHER" id="PTHR47549">
    <property type="entry name" value="GOLGI APPARATUS MEMBRANE PROTEIN TVP38-RELATED"/>
    <property type="match status" value="1"/>
</dbReference>
<dbReference type="Proteomes" id="UP000313359">
    <property type="component" value="Unassembled WGS sequence"/>
</dbReference>